<dbReference type="InterPro" id="IPR002589">
    <property type="entry name" value="Macro_dom"/>
</dbReference>
<gene>
    <name evidence="3" type="ORF">KIPB_008445</name>
</gene>
<keyword evidence="4" id="KW-1185">Reference proteome</keyword>
<proteinExistence type="predicted"/>
<dbReference type="Gene3D" id="3.40.220.10">
    <property type="entry name" value="Leucine Aminopeptidase, subunit E, domain 1"/>
    <property type="match status" value="1"/>
</dbReference>
<dbReference type="AlphaFoldDB" id="A0A9K3D0P5"/>
<dbReference type="Pfam" id="PF01661">
    <property type="entry name" value="Macro"/>
    <property type="match status" value="1"/>
</dbReference>
<evidence type="ECO:0000256" key="1">
    <source>
        <dbReference type="SAM" id="MobiDB-lite"/>
    </source>
</evidence>
<name>A0A9K3D0P5_9EUKA</name>
<feature type="domain" description="Macro" evidence="2">
    <location>
        <begin position="70"/>
        <end position="154"/>
    </location>
</feature>
<reference evidence="3 4" key="1">
    <citation type="journal article" date="2018" name="PLoS ONE">
        <title>The draft genome of Kipferlia bialata reveals reductive genome evolution in fornicate parasites.</title>
        <authorList>
            <person name="Tanifuji G."/>
            <person name="Takabayashi S."/>
            <person name="Kume K."/>
            <person name="Takagi M."/>
            <person name="Nakayama T."/>
            <person name="Kamikawa R."/>
            <person name="Inagaki Y."/>
            <person name="Hashimoto T."/>
        </authorList>
    </citation>
    <scope>NUCLEOTIDE SEQUENCE [LARGE SCALE GENOMIC DNA]</scope>
    <source>
        <strain evidence="3">NY0173</strain>
    </source>
</reference>
<sequence length="285" mass="30847">MGTTPVELPAAVSVPTGTPTSRGGDSTNEALNGAVIYDDPRDIFGDVLVIAADTRLNPIDRTGHSAGAVGGIDIQREAREYVNANAPLDVGQCLLMGGQKLSYRWIVHAVVPRLHNCILPDGYIHLVSLTVTNALSAAAEANARSIVFACFSSEFCFPHFTLAELVQKQACQRFAARTSSIQSIRLPQCPILLASLSQQEPGHQRHIIGSQLPLAHQSFYLSVPDSRRLSLSQQEPGHPRHIIGSQLLLAHQSVYLIGPDARRLMLTKAVANNRCILALRSRQLA</sequence>
<feature type="compositionally biased region" description="Polar residues" evidence="1">
    <location>
        <begin position="15"/>
        <end position="28"/>
    </location>
</feature>
<feature type="region of interest" description="Disordered" evidence="1">
    <location>
        <begin position="1"/>
        <end position="28"/>
    </location>
</feature>
<protein>
    <recommendedName>
        <fullName evidence="2">Macro domain-containing protein</fullName>
    </recommendedName>
</protein>
<dbReference type="InterPro" id="IPR043472">
    <property type="entry name" value="Macro_dom-like"/>
</dbReference>
<comment type="caution">
    <text evidence="3">The sequence shown here is derived from an EMBL/GenBank/DDBJ whole genome shotgun (WGS) entry which is preliminary data.</text>
</comment>
<evidence type="ECO:0000313" key="3">
    <source>
        <dbReference type="EMBL" id="GIQ86567.1"/>
    </source>
</evidence>
<accession>A0A9K3D0P5</accession>
<evidence type="ECO:0000313" key="4">
    <source>
        <dbReference type="Proteomes" id="UP000265618"/>
    </source>
</evidence>
<dbReference type="EMBL" id="BDIP01002617">
    <property type="protein sequence ID" value="GIQ86567.1"/>
    <property type="molecule type" value="Genomic_DNA"/>
</dbReference>
<evidence type="ECO:0000259" key="2">
    <source>
        <dbReference type="Pfam" id="PF01661"/>
    </source>
</evidence>
<dbReference type="Proteomes" id="UP000265618">
    <property type="component" value="Unassembled WGS sequence"/>
</dbReference>
<organism evidence="3 4">
    <name type="scientific">Kipferlia bialata</name>
    <dbReference type="NCBI Taxonomy" id="797122"/>
    <lineage>
        <taxon>Eukaryota</taxon>
        <taxon>Metamonada</taxon>
        <taxon>Carpediemonas-like organisms</taxon>
        <taxon>Kipferlia</taxon>
    </lineage>
</organism>
<dbReference type="SUPFAM" id="SSF52949">
    <property type="entry name" value="Macro domain-like"/>
    <property type="match status" value="1"/>
</dbReference>